<dbReference type="AlphaFoldDB" id="A0A4R4WT19"/>
<feature type="transmembrane region" description="Helical" evidence="7">
    <location>
        <begin position="275"/>
        <end position="296"/>
    </location>
</feature>
<dbReference type="EMBL" id="SMKP01000042">
    <property type="protein sequence ID" value="TDD20732.1"/>
    <property type="molecule type" value="Genomic_DNA"/>
</dbReference>
<reference evidence="8 9" key="1">
    <citation type="submission" date="2019-03" db="EMBL/GenBank/DDBJ databases">
        <title>Draft genome sequences of novel Actinobacteria.</title>
        <authorList>
            <person name="Sahin N."/>
            <person name="Ay H."/>
            <person name="Saygin H."/>
        </authorList>
    </citation>
    <scope>NUCLEOTIDE SEQUENCE [LARGE SCALE GENOMIC DNA]</scope>
    <source>
        <strain evidence="8 9">KC712</strain>
    </source>
</reference>
<evidence type="ECO:0000313" key="9">
    <source>
        <dbReference type="Proteomes" id="UP000294543"/>
    </source>
</evidence>
<proteinExistence type="predicted"/>
<dbReference type="PANTHER" id="PTHR23513:SF11">
    <property type="entry name" value="STAPHYLOFERRIN A TRANSPORTER"/>
    <property type="match status" value="1"/>
</dbReference>
<evidence type="ECO:0000256" key="6">
    <source>
        <dbReference type="SAM" id="MobiDB-lite"/>
    </source>
</evidence>
<evidence type="ECO:0000256" key="4">
    <source>
        <dbReference type="ARBA" id="ARBA00022989"/>
    </source>
</evidence>
<feature type="transmembrane region" description="Helical" evidence="7">
    <location>
        <begin position="59"/>
        <end position="82"/>
    </location>
</feature>
<accession>A0A4R4WT19</accession>
<feature type="transmembrane region" description="Helical" evidence="7">
    <location>
        <begin position="192"/>
        <end position="212"/>
    </location>
</feature>
<dbReference type="InterPro" id="IPR036259">
    <property type="entry name" value="MFS_trans_sf"/>
</dbReference>
<evidence type="ECO:0000256" key="3">
    <source>
        <dbReference type="ARBA" id="ARBA00022692"/>
    </source>
</evidence>
<comment type="subcellular location">
    <subcellularLocation>
        <location evidence="1">Cell membrane</location>
        <topology evidence="1">Multi-pass membrane protein</topology>
    </subcellularLocation>
</comment>
<gene>
    <name evidence="8" type="ORF">E1294_16925</name>
</gene>
<feature type="transmembrane region" description="Helical" evidence="7">
    <location>
        <begin position="360"/>
        <end position="383"/>
    </location>
</feature>
<dbReference type="PANTHER" id="PTHR23513">
    <property type="entry name" value="INTEGRAL MEMBRANE EFFLUX PROTEIN-RELATED"/>
    <property type="match status" value="1"/>
</dbReference>
<organism evidence="8 9">
    <name type="scientific">Nonomuraea diastatica</name>
    <dbReference type="NCBI Taxonomy" id="1848329"/>
    <lineage>
        <taxon>Bacteria</taxon>
        <taxon>Bacillati</taxon>
        <taxon>Actinomycetota</taxon>
        <taxon>Actinomycetes</taxon>
        <taxon>Streptosporangiales</taxon>
        <taxon>Streptosporangiaceae</taxon>
        <taxon>Nonomuraea</taxon>
    </lineage>
</organism>
<protein>
    <recommendedName>
        <fullName evidence="10">MFS transporter</fullName>
    </recommendedName>
</protein>
<sequence>MTRTGTKGDTRTGTETGTETHVAGTRVVHIGTCVTMLAAITVGGRIADAAVLMAAAVPGSAISLSVIGLAAGVPFLLAGGIGRLLLLARLSPRAAILLGSALGALAGVALATGLADAGARPFFVYAPLTVVTVANIIVNATWMSSLPEILPDLTRRRRTIGISATVTSAGAAAGPAIAGLSFGFLDLSGLCLVYASASAAGGIAMAVAIGALSPADGPETTGAGRPGRFGGVRDIVRSRRARGPVLVQVSTNLIVFGVIYSLPVRAVQETWPPSWVAIGMAALMSGTIAGSLLATVAPSHRLYATALRLEPLFRAIMLLLFAFAADGYPAWLCLFLFSLPQGFGRVARQSMMTEEFGATNRLQVMATYRGMLGASMVIAPFVMERGVDLIGTFGYTLSCAVALTTLFILQVVDAPKGERL</sequence>
<comment type="caution">
    <text evidence="8">The sequence shown here is derived from an EMBL/GenBank/DDBJ whole genome shotgun (WGS) entry which is preliminary data.</text>
</comment>
<feature type="transmembrane region" description="Helical" evidence="7">
    <location>
        <begin position="245"/>
        <end position="263"/>
    </location>
</feature>
<keyword evidence="3 7" id="KW-0812">Transmembrane</keyword>
<dbReference type="Proteomes" id="UP000294543">
    <property type="component" value="Unassembled WGS sequence"/>
</dbReference>
<dbReference type="GO" id="GO:0022857">
    <property type="term" value="F:transmembrane transporter activity"/>
    <property type="evidence" value="ECO:0007669"/>
    <property type="project" value="InterPro"/>
</dbReference>
<evidence type="ECO:0000256" key="1">
    <source>
        <dbReference type="ARBA" id="ARBA00004651"/>
    </source>
</evidence>
<feature type="transmembrane region" description="Helical" evidence="7">
    <location>
        <begin position="122"/>
        <end position="142"/>
    </location>
</feature>
<evidence type="ECO:0000256" key="7">
    <source>
        <dbReference type="SAM" id="Phobius"/>
    </source>
</evidence>
<keyword evidence="2" id="KW-1003">Cell membrane</keyword>
<dbReference type="Gene3D" id="1.20.1250.20">
    <property type="entry name" value="MFS general substrate transporter like domains"/>
    <property type="match status" value="1"/>
</dbReference>
<dbReference type="Pfam" id="PF07690">
    <property type="entry name" value="MFS_1"/>
    <property type="match status" value="1"/>
</dbReference>
<feature type="compositionally biased region" description="Basic and acidic residues" evidence="6">
    <location>
        <begin position="1"/>
        <end position="12"/>
    </location>
</feature>
<keyword evidence="9" id="KW-1185">Reference proteome</keyword>
<feature type="transmembrane region" description="Helical" evidence="7">
    <location>
        <begin position="94"/>
        <end position="115"/>
    </location>
</feature>
<evidence type="ECO:0000256" key="5">
    <source>
        <dbReference type="ARBA" id="ARBA00023136"/>
    </source>
</evidence>
<dbReference type="SUPFAM" id="SSF103473">
    <property type="entry name" value="MFS general substrate transporter"/>
    <property type="match status" value="1"/>
</dbReference>
<feature type="transmembrane region" description="Helical" evidence="7">
    <location>
        <begin position="27"/>
        <end position="47"/>
    </location>
</feature>
<keyword evidence="4 7" id="KW-1133">Transmembrane helix</keyword>
<feature type="transmembrane region" description="Helical" evidence="7">
    <location>
        <begin position="389"/>
        <end position="412"/>
    </location>
</feature>
<evidence type="ECO:0008006" key="10">
    <source>
        <dbReference type="Google" id="ProtNLM"/>
    </source>
</evidence>
<dbReference type="GO" id="GO:0005886">
    <property type="term" value="C:plasma membrane"/>
    <property type="evidence" value="ECO:0007669"/>
    <property type="project" value="UniProtKB-SubCell"/>
</dbReference>
<dbReference type="InterPro" id="IPR011701">
    <property type="entry name" value="MFS"/>
</dbReference>
<name>A0A4R4WT19_9ACTN</name>
<dbReference type="RefSeq" id="WP_132509481.1">
    <property type="nucleotide sequence ID" value="NZ_SMKP01000042.1"/>
</dbReference>
<keyword evidence="5 7" id="KW-0472">Membrane</keyword>
<feature type="transmembrane region" description="Helical" evidence="7">
    <location>
        <begin position="162"/>
        <end position="185"/>
    </location>
</feature>
<evidence type="ECO:0000256" key="2">
    <source>
        <dbReference type="ARBA" id="ARBA00022475"/>
    </source>
</evidence>
<feature type="transmembrane region" description="Helical" evidence="7">
    <location>
        <begin position="316"/>
        <end position="339"/>
    </location>
</feature>
<feature type="region of interest" description="Disordered" evidence="6">
    <location>
        <begin position="1"/>
        <end position="20"/>
    </location>
</feature>
<evidence type="ECO:0000313" key="8">
    <source>
        <dbReference type="EMBL" id="TDD20732.1"/>
    </source>
</evidence>